<keyword evidence="12" id="KW-1185">Reference proteome</keyword>
<dbReference type="Pfam" id="PF01769">
    <property type="entry name" value="MgtE"/>
    <property type="match status" value="1"/>
</dbReference>
<keyword evidence="3 9" id="KW-0813">Transport</keyword>
<dbReference type="Proteomes" id="UP000285478">
    <property type="component" value="Chromosome"/>
</dbReference>
<keyword evidence="4 9" id="KW-0812">Transmembrane</keyword>
<organism evidence="11 12">
    <name type="scientific">Hydrogenovibrio thermophilus</name>
    <dbReference type="NCBI Taxonomy" id="265883"/>
    <lineage>
        <taxon>Bacteria</taxon>
        <taxon>Pseudomonadati</taxon>
        <taxon>Pseudomonadota</taxon>
        <taxon>Gammaproteobacteria</taxon>
        <taxon>Thiotrichales</taxon>
        <taxon>Piscirickettsiaceae</taxon>
        <taxon>Hydrogenovibrio</taxon>
    </lineage>
</organism>
<feature type="transmembrane region" description="Helical" evidence="9">
    <location>
        <begin position="428"/>
        <end position="452"/>
    </location>
</feature>
<dbReference type="GO" id="GO:0005886">
    <property type="term" value="C:plasma membrane"/>
    <property type="evidence" value="ECO:0007669"/>
    <property type="project" value="UniProtKB-SubCell"/>
</dbReference>
<dbReference type="KEGG" id="htr:EPV75_05500"/>
<evidence type="ECO:0000313" key="11">
    <source>
        <dbReference type="EMBL" id="QAB15159.1"/>
    </source>
</evidence>
<dbReference type="InterPro" id="IPR038076">
    <property type="entry name" value="MgtE_N_sf"/>
</dbReference>
<dbReference type="CDD" id="cd04606">
    <property type="entry name" value="CBS_pair_Mg_transporter"/>
    <property type="match status" value="1"/>
</dbReference>
<dbReference type="InterPro" id="IPR006668">
    <property type="entry name" value="Mg_transptr_MgtE_intracell_dom"/>
</dbReference>
<keyword evidence="6 9" id="KW-1133">Transmembrane helix</keyword>
<dbReference type="SUPFAM" id="SSF54631">
    <property type="entry name" value="CBS-domain pair"/>
    <property type="match status" value="1"/>
</dbReference>
<gene>
    <name evidence="11" type="primary">mgtE</name>
    <name evidence="11" type="ORF">EPV75_05500</name>
</gene>
<dbReference type="Gene3D" id="1.10.357.20">
    <property type="entry name" value="SLC41 divalent cation transporters, integral membrane domain"/>
    <property type="match status" value="1"/>
</dbReference>
<dbReference type="PANTHER" id="PTHR43773:SF1">
    <property type="entry name" value="MAGNESIUM TRANSPORTER MGTE"/>
    <property type="match status" value="1"/>
</dbReference>
<dbReference type="PANTHER" id="PTHR43773">
    <property type="entry name" value="MAGNESIUM TRANSPORTER MGTE"/>
    <property type="match status" value="1"/>
</dbReference>
<evidence type="ECO:0000313" key="12">
    <source>
        <dbReference type="Proteomes" id="UP000285478"/>
    </source>
</evidence>
<keyword evidence="8" id="KW-0129">CBS domain</keyword>
<evidence type="ECO:0000256" key="5">
    <source>
        <dbReference type="ARBA" id="ARBA00022842"/>
    </source>
</evidence>
<evidence type="ECO:0000256" key="9">
    <source>
        <dbReference type="RuleBase" id="RU362011"/>
    </source>
</evidence>
<dbReference type="NCBIfam" id="TIGR00400">
    <property type="entry name" value="mgtE"/>
    <property type="match status" value="1"/>
</dbReference>
<dbReference type="Gene3D" id="1.25.60.10">
    <property type="entry name" value="MgtE N-terminal domain-like"/>
    <property type="match status" value="1"/>
</dbReference>
<dbReference type="SUPFAM" id="SSF161093">
    <property type="entry name" value="MgtE membrane domain-like"/>
    <property type="match status" value="1"/>
</dbReference>
<comment type="function">
    <text evidence="9">Acts as a magnesium transporter.</text>
</comment>
<dbReference type="AlphaFoldDB" id="A0A410H2K3"/>
<feature type="domain" description="CBS" evidence="10">
    <location>
        <begin position="207"/>
        <end position="263"/>
    </location>
</feature>
<dbReference type="Pfam" id="PF00571">
    <property type="entry name" value="CBS"/>
    <property type="match status" value="2"/>
</dbReference>
<evidence type="ECO:0000256" key="4">
    <source>
        <dbReference type="ARBA" id="ARBA00022692"/>
    </source>
</evidence>
<dbReference type="Gene3D" id="3.10.580.10">
    <property type="entry name" value="CBS-domain"/>
    <property type="match status" value="1"/>
</dbReference>
<dbReference type="GO" id="GO:0046872">
    <property type="term" value="F:metal ion binding"/>
    <property type="evidence" value="ECO:0007669"/>
    <property type="project" value="UniProtKB-KW"/>
</dbReference>
<dbReference type="SMART" id="SM00924">
    <property type="entry name" value="MgtE_N"/>
    <property type="match status" value="1"/>
</dbReference>
<keyword evidence="9" id="KW-0479">Metal-binding</keyword>
<dbReference type="InterPro" id="IPR000644">
    <property type="entry name" value="CBS_dom"/>
</dbReference>
<proteinExistence type="inferred from homology"/>
<dbReference type="Pfam" id="PF03448">
    <property type="entry name" value="MgtE_N"/>
    <property type="match status" value="1"/>
</dbReference>
<dbReference type="RefSeq" id="WP_128384730.1">
    <property type="nucleotide sequence ID" value="NZ_CP035033.1"/>
</dbReference>
<evidence type="ECO:0000256" key="8">
    <source>
        <dbReference type="PROSITE-ProRule" id="PRU00703"/>
    </source>
</evidence>
<evidence type="ECO:0000256" key="1">
    <source>
        <dbReference type="ARBA" id="ARBA00004141"/>
    </source>
</evidence>
<feature type="domain" description="CBS" evidence="10">
    <location>
        <begin position="143"/>
        <end position="205"/>
    </location>
</feature>
<evidence type="ECO:0000256" key="2">
    <source>
        <dbReference type="ARBA" id="ARBA00009749"/>
    </source>
</evidence>
<comment type="similarity">
    <text evidence="2 9">Belongs to the SLC41A transporter family.</text>
</comment>
<reference evidence="11 12" key="1">
    <citation type="journal article" date="2018" name="Environ. Microbiol.">
        <title>Genomes of ubiquitous marine and hypersaline Hydrogenovibrio, Thiomicrorhabdus and Thiomicrospira spp. encode a diversity of mechanisms to sustain chemolithoautotrophy in heterogeneous environments.</title>
        <authorList>
            <person name="Scott K.M."/>
            <person name="Williams J."/>
            <person name="Porter C.M.B."/>
            <person name="Russel S."/>
            <person name="Harmer T.L."/>
            <person name="Paul J.H."/>
            <person name="Antonen K.M."/>
            <person name="Bridges M.K."/>
            <person name="Camper G.J."/>
            <person name="Campla C.K."/>
            <person name="Casella L.G."/>
            <person name="Chase E."/>
            <person name="Conrad J.W."/>
            <person name="Cruz M.C."/>
            <person name="Dunlap D.S."/>
            <person name="Duran L."/>
            <person name="Fahsbender E.M."/>
            <person name="Goldsmith D.B."/>
            <person name="Keeley R.F."/>
            <person name="Kondoff M.R."/>
            <person name="Kussy B.I."/>
            <person name="Lane M.K."/>
            <person name="Lawler S."/>
            <person name="Leigh B.A."/>
            <person name="Lewis C."/>
            <person name="Lostal L.M."/>
            <person name="Marking D."/>
            <person name="Mancera P.A."/>
            <person name="McClenthan E.C."/>
            <person name="McIntyre E.A."/>
            <person name="Mine J.A."/>
            <person name="Modi S."/>
            <person name="Moore B.D."/>
            <person name="Morgan W.A."/>
            <person name="Nelson K.M."/>
            <person name="Nguyen K.N."/>
            <person name="Ogburn N."/>
            <person name="Parrino D.G."/>
            <person name="Pedapudi A.D."/>
            <person name="Pelham R.P."/>
            <person name="Preece A.M."/>
            <person name="Rampersad E.A."/>
            <person name="Richardson J.C."/>
            <person name="Rodgers C.M."/>
            <person name="Schaffer B.L."/>
            <person name="Sheridan N.E."/>
            <person name="Solone M.R."/>
            <person name="Staley Z.R."/>
            <person name="Tabuchi M."/>
            <person name="Waide R.J."/>
            <person name="Wanjugi P.W."/>
            <person name="Young S."/>
            <person name="Clum A."/>
            <person name="Daum C."/>
            <person name="Huntemann M."/>
            <person name="Ivanova N."/>
            <person name="Kyrpides N."/>
            <person name="Mikhailova N."/>
            <person name="Palaniappan K."/>
            <person name="Pillay M."/>
            <person name="Reddy T.B.K."/>
            <person name="Shapiro N."/>
            <person name="Stamatis D."/>
            <person name="Varghese N."/>
            <person name="Woyke T."/>
            <person name="Boden R."/>
            <person name="Freyermuth S.K."/>
            <person name="Kerfeld C.A."/>
        </authorList>
    </citation>
    <scope>NUCLEOTIDE SEQUENCE [LARGE SCALE GENOMIC DNA]</scope>
    <source>
        <strain evidence="11 12">JR-2</strain>
    </source>
</reference>
<comment type="subunit">
    <text evidence="9">Homodimer.</text>
</comment>
<dbReference type="InterPro" id="IPR046342">
    <property type="entry name" value="CBS_dom_sf"/>
</dbReference>
<feature type="transmembrane region" description="Helical" evidence="9">
    <location>
        <begin position="316"/>
        <end position="342"/>
    </location>
</feature>
<dbReference type="EMBL" id="CP035033">
    <property type="protein sequence ID" value="QAB15159.1"/>
    <property type="molecule type" value="Genomic_DNA"/>
</dbReference>
<dbReference type="GO" id="GO:0015095">
    <property type="term" value="F:magnesium ion transmembrane transporter activity"/>
    <property type="evidence" value="ECO:0007669"/>
    <property type="project" value="UniProtKB-UniRule"/>
</dbReference>
<name>A0A410H2K3_9GAMM</name>
<keyword evidence="9" id="KW-1003">Cell membrane</keyword>
<keyword evidence="5 9" id="KW-0460">Magnesium</keyword>
<evidence type="ECO:0000256" key="6">
    <source>
        <dbReference type="ARBA" id="ARBA00022989"/>
    </source>
</evidence>
<sequence>MSQIHHSIDKLQLTEHLHQAVSEQNSEYIQELLHGLVPEEIAEILEATPPKERYSLWEQLPSDVQGEVLGHTNDEVRASLLGQLDKHEIVELTEELETDDIADIIQSLPEEDKAGLLEKLPEQERVAVQTALSYPENTAGGLMSTDFIAVRSDVTLEVVIRLLRKVGSLPKDMVDLIVRDRDGKYQGALKLNDLLTHDGETLVSELVDPKRFAIKALTPDKEVANIFEKNDLISIAVVDERNHVLGRITIDDVVDIIREEAERTQMASAGLDDEEDLFAPPLRSAKRRSFWLGINLIAASLAATVISLFEASISEIVALAILMPMVASMGGVAGTQTATIVIRALATGKLGAKNSRKLIAKETLVGVLNGSLWCVLTGIAAWLWFQNGFLGAIFGAAMLINLTAAALAGAVIPLILNKLKIDPALATGLMLTTVTDSLGFFVFLGLATIVLAA</sequence>
<feature type="transmembrane region" description="Helical" evidence="9">
    <location>
        <begin position="290"/>
        <end position="310"/>
    </location>
</feature>
<dbReference type="InterPro" id="IPR036739">
    <property type="entry name" value="SLC41_membr_dom_sf"/>
</dbReference>
<dbReference type="InterPro" id="IPR006669">
    <property type="entry name" value="MgtE_transporter"/>
</dbReference>
<protein>
    <recommendedName>
        <fullName evidence="9">Magnesium transporter MgtE</fullName>
    </recommendedName>
</protein>
<evidence type="ECO:0000256" key="7">
    <source>
        <dbReference type="ARBA" id="ARBA00023136"/>
    </source>
</evidence>
<dbReference type="InterPro" id="IPR006667">
    <property type="entry name" value="SLC41_membr_dom"/>
</dbReference>
<keyword evidence="7 9" id="KW-0472">Membrane</keyword>
<evidence type="ECO:0000259" key="10">
    <source>
        <dbReference type="PROSITE" id="PS51371"/>
    </source>
</evidence>
<comment type="subcellular location">
    <subcellularLocation>
        <location evidence="9">Cell membrane</location>
        <topology evidence="9">Multi-pass membrane protein</topology>
    </subcellularLocation>
    <subcellularLocation>
        <location evidence="1">Membrane</location>
        <topology evidence="1">Multi-pass membrane protein</topology>
    </subcellularLocation>
</comment>
<evidence type="ECO:0000256" key="3">
    <source>
        <dbReference type="ARBA" id="ARBA00022448"/>
    </source>
</evidence>
<feature type="transmembrane region" description="Helical" evidence="9">
    <location>
        <begin position="363"/>
        <end position="385"/>
    </location>
</feature>
<accession>A0A410H2K3</accession>
<dbReference type="PROSITE" id="PS51371">
    <property type="entry name" value="CBS"/>
    <property type="match status" value="2"/>
</dbReference>
<dbReference type="SUPFAM" id="SSF158791">
    <property type="entry name" value="MgtE N-terminal domain-like"/>
    <property type="match status" value="1"/>
</dbReference>
<feature type="transmembrane region" description="Helical" evidence="9">
    <location>
        <begin position="391"/>
        <end position="416"/>
    </location>
</feature>